<gene>
    <name evidence="1" type="ORF">FEV09_00110</name>
</gene>
<organism evidence="1 2">
    <name type="scientific">Pseudanabaena catenata USMAC16</name>
    <dbReference type="NCBI Taxonomy" id="1855837"/>
    <lineage>
        <taxon>Bacteria</taxon>
        <taxon>Bacillati</taxon>
        <taxon>Cyanobacteriota</taxon>
        <taxon>Cyanophyceae</taxon>
        <taxon>Pseudanabaenales</taxon>
        <taxon>Pseudanabaenaceae</taxon>
        <taxon>Pseudanabaena</taxon>
    </lineage>
</organism>
<dbReference type="EMBL" id="VBTY01000001">
    <property type="protein sequence ID" value="MDG3492956.1"/>
    <property type="molecule type" value="Genomic_DNA"/>
</dbReference>
<evidence type="ECO:0000313" key="1">
    <source>
        <dbReference type="EMBL" id="MDG3492956.1"/>
    </source>
</evidence>
<name>A0A9X4M8K3_9CYAN</name>
<keyword evidence="2" id="KW-1185">Reference proteome</keyword>
<dbReference type="Proteomes" id="UP001152872">
    <property type="component" value="Unassembled WGS sequence"/>
</dbReference>
<accession>A0A9X4M8K3</accession>
<evidence type="ECO:0000313" key="2">
    <source>
        <dbReference type="Proteomes" id="UP001152872"/>
    </source>
</evidence>
<dbReference type="RefSeq" id="WP_009624979.1">
    <property type="nucleotide sequence ID" value="NZ_VBTY01000001.1"/>
</dbReference>
<protein>
    <submittedName>
        <fullName evidence="1">Uncharacterized protein</fullName>
    </submittedName>
</protein>
<dbReference type="AlphaFoldDB" id="A0A9X4M8K3"/>
<sequence>MTTKILNSSTNFIITNVDGQSLFAIQSPSIFIESKQHRSGSKRRKHINKNKLVGSISTIPEAIYNSLSVASYTYTEREASSNDGDNILTKFPELNLSEIRLQKLSHQVDTRTLHTTFKLLANLFEISQTTGLWWGLPLINVGFSSEILLEWWHNSKKLDFDILGSNIEYMKVWGADIDEEMEDGSVAINERDLISLWKWISN</sequence>
<reference evidence="1" key="1">
    <citation type="submission" date="2019-05" db="EMBL/GenBank/DDBJ databases">
        <title>Whole genome sequencing of Pseudanabaena catenata USMAC16.</title>
        <authorList>
            <person name="Khan Z."/>
            <person name="Omar W.M."/>
            <person name="Convey P."/>
            <person name="Merican F."/>
            <person name="Najimudin N."/>
        </authorList>
    </citation>
    <scope>NUCLEOTIDE SEQUENCE</scope>
    <source>
        <strain evidence="1">USMAC16</strain>
    </source>
</reference>
<comment type="caution">
    <text evidence="1">The sequence shown here is derived from an EMBL/GenBank/DDBJ whole genome shotgun (WGS) entry which is preliminary data.</text>
</comment>
<proteinExistence type="predicted"/>